<dbReference type="InterPro" id="IPR054491">
    <property type="entry name" value="MGH1-like_GH"/>
</dbReference>
<comment type="caution">
    <text evidence="5">The sequence shown here is derived from an EMBL/GenBank/DDBJ whole genome shotgun (WGS) entry which is preliminary data.</text>
</comment>
<keyword evidence="2" id="KW-0378">Hydrolase</keyword>
<proteinExistence type="inferred from homology"/>
<dbReference type="Proteomes" id="UP000185596">
    <property type="component" value="Unassembled WGS sequence"/>
</dbReference>
<evidence type="ECO:0000259" key="4">
    <source>
        <dbReference type="Pfam" id="PF22422"/>
    </source>
</evidence>
<evidence type="ECO:0000256" key="1">
    <source>
        <dbReference type="ARBA" id="ARBA00010833"/>
    </source>
</evidence>
<dbReference type="Pfam" id="PF22422">
    <property type="entry name" value="MGH1-like_GH"/>
    <property type="match status" value="1"/>
</dbReference>
<keyword evidence="6" id="KW-1185">Reference proteome</keyword>
<sequence>MRTAAAPRPRLGSVQLAACAAWTLGGNDNGSMITAAPRLYPHMWSWDTAFISIGLAHLNVDRAVRELETLLAAQWRNGMLPHIVFSEGGGYFPGPERWGAAELNSDAPDAPRTSGICQPPVHAIALRRIVDIGAGAASTARLLAEGWPKLYRWHEWLVRHRDPHGTGMLGIVHGWESGMDNSPRWDDPYSAVVPGQDLPPYVRLDRRVASAAERPSDLEYDRYLWLIEEMRKVRYDAAQVVRTSSFLVGDVFVTAVFALASEVLATLGKESGQPAWQVRQLRGWAHRSRRAVVAAYSPQTGLARDYDRRANRWLTTRTIAGFAPLLCGGLDAEDEAAMLARILGPDWAGHPDLFAAIPPSVSPNDPGFRPREYWRGPVWPVIAWLFGWAFEQRGWTDEASRLRAECLRLTGDGAFGEYYHPLTGEPLGSRHQSWTATVVLDWLHSS</sequence>
<dbReference type="GO" id="GO:0006487">
    <property type="term" value="P:protein N-linked glycosylation"/>
    <property type="evidence" value="ECO:0007669"/>
    <property type="project" value="TreeGrafter"/>
</dbReference>
<dbReference type="InterPro" id="IPR004888">
    <property type="entry name" value="Glycoside_hydrolase_63"/>
</dbReference>
<dbReference type="PANTHER" id="PTHR10412">
    <property type="entry name" value="MANNOSYL-OLIGOSACCHARIDE GLUCOSIDASE"/>
    <property type="match status" value="1"/>
</dbReference>
<protein>
    <submittedName>
        <fullName evidence="5">Glycogen debranching protein</fullName>
    </submittedName>
</protein>
<dbReference type="EMBL" id="MSIE01000016">
    <property type="protein sequence ID" value="OLF17469.1"/>
    <property type="molecule type" value="Genomic_DNA"/>
</dbReference>
<evidence type="ECO:0000256" key="3">
    <source>
        <dbReference type="ARBA" id="ARBA00023295"/>
    </source>
</evidence>
<organism evidence="5 6">
    <name type="scientific">Actinophytocola xanthii</name>
    <dbReference type="NCBI Taxonomy" id="1912961"/>
    <lineage>
        <taxon>Bacteria</taxon>
        <taxon>Bacillati</taxon>
        <taxon>Actinomycetota</taxon>
        <taxon>Actinomycetes</taxon>
        <taxon>Pseudonocardiales</taxon>
        <taxon>Pseudonocardiaceae</taxon>
    </lineage>
</organism>
<dbReference type="STRING" id="1912961.BU204_11020"/>
<dbReference type="GO" id="GO:0009311">
    <property type="term" value="P:oligosaccharide metabolic process"/>
    <property type="evidence" value="ECO:0007669"/>
    <property type="project" value="InterPro"/>
</dbReference>
<evidence type="ECO:0000313" key="5">
    <source>
        <dbReference type="EMBL" id="OLF17469.1"/>
    </source>
</evidence>
<keyword evidence="3" id="KW-0326">Glycosidase</keyword>
<dbReference type="SUPFAM" id="SSF48208">
    <property type="entry name" value="Six-hairpin glycosidases"/>
    <property type="match status" value="1"/>
</dbReference>
<evidence type="ECO:0000313" key="6">
    <source>
        <dbReference type="Proteomes" id="UP000185596"/>
    </source>
</evidence>
<dbReference type="InterPro" id="IPR008928">
    <property type="entry name" value="6-hairpin_glycosidase_sf"/>
</dbReference>
<dbReference type="InterPro" id="IPR012341">
    <property type="entry name" value="6hp_glycosidase-like_sf"/>
</dbReference>
<comment type="similarity">
    <text evidence="1">Belongs to the glycosyl hydrolase 63 family.</text>
</comment>
<evidence type="ECO:0000256" key="2">
    <source>
        <dbReference type="ARBA" id="ARBA00022801"/>
    </source>
</evidence>
<dbReference type="GO" id="GO:0004573">
    <property type="term" value="F:Glc3Man9GlcNAc2 oligosaccharide glucosidase activity"/>
    <property type="evidence" value="ECO:0007669"/>
    <property type="project" value="InterPro"/>
</dbReference>
<accession>A0A1Q8CSX4</accession>
<name>A0A1Q8CSX4_9PSEU</name>
<gene>
    <name evidence="5" type="ORF">BU204_11020</name>
</gene>
<dbReference type="Gene3D" id="1.50.10.10">
    <property type="match status" value="1"/>
</dbReference>
<feature type="domain" description="Mannosylglycerate hydrolase MGH1-like glycoside hydrolase" evidence="4">
    <location>
        <begin position="40"/>
        <end position="435"/>
    </location>
</feature>
<reference evidence="5 6" key="1">
    <citation type="submission" date="2016-12" db="EMBL/GenBank/DDBJ databases">
        <title>The draft genome sequence of Actinophytocola sp. 11-183.</title>
        <authorList>
            <person name="Wang W."/>
            <person name="Yuan L."/>
        </authorList>
    </citation>
    <scope>NUCLEOTIDE SEQUENCE [LARGE SCALE GENOMIC DNA]</scope>
    <source>
        <strain evidence="5 6">11-183</strain>
    </source>
</reference>
<dbReference type="OrthoDB" id="9781878at2"/>
<dbReference type="PANTHER" id="PTHR10412:SF11">
    <property type="entry name" value="MANNOSYL-OLIGOSACCHARIDE GLUCOSIDASE"/>
    <property type="match status" value="1"/>
</dbReference>
<dbReference type="RefSeq" id="WP_075125520.1">
    <property type="nucleotide sequence ID" value="NZ_MSIE01000016.1"/>
</dbReference>
<dbReference type="AlphaFoldDB" id="A0A1Q8CSX4"/>